<comment type="catalytic activity">
    <reaction evidence="15">
        <text>L-tyrosyl-[protein] + ATP = O-phospho-L-tyrosyl-[protein] + ADP + H(+)</text>
        <dbReference type="Rhea" id="RHEA:10596"/>
        <dbReference type="Rhea" id="RHEA-COMP:10136"/>
        <dbReference type="Rhea" id="RHEA-COMP:20101"/>
        <dbReference type="ChEBI" id="CHEBI:15378"/>
        <dbReference type="ChEBI" id="CHEBI:30616"/>
        <dbReference type="ChEBI" id="CHEBI:46858"/>
        <dbReference type="ChEBI" id="CHEBI:61978"/>
        <dbReference type="ChEBI" id="CHEBI:456216"/>
        <dbReference type="EC" id="2.7.10.2"/>
    </reaction>
</comment>
<comment type="similarity">
    <text evidence="3">Belongs to the etk/wzc family.</text>
</comment>
<feature type="region of interest" description="Disordered" evidence="16">
    <location>
        <begin position="440"/>
        <end position="539"/>
    </location>
</feature>
<evidence type="ECO:0000256" key="10">
    <source>
        <dbReference type="ARBA" id="ARBA00022777"/>
    </source>
</evidence>
<evidence type="ECO:0000256" key="9">
    <source>
        <dbReference type="ARBA" id="ARBA00022741"/>
    </source>
</evidence>
<keyword evidence="10 20" id="KW-0418">Kinase</keyword>
<evidence type="ECO:0000256" key="13">
    <source>
        <dbReference type="ARBA" id="ARBA00023136"/>
    </source>
</evidence>
<feature type="transmembrane region" description="Helical" evidence="17">
    <location>
        <begin position="177"/>
        <end position="200"/>
    </location>
</feature>
<comment type="subcellular location">
    <subcellularLocation>
        <location evidence="1">Cell inner membrane</location>
        <topology evidence="1">Multi-pass membrane protein</topology>
    </subcellularLocation>
</comment>
<evidence type="ECO:0000256" key="7">
    <source>
        <dbReference type="ARBA" id="ARBA00022679"/>
    </source>
</evidence>
<keyword evidence="12 17" id="KW-1133">Transmembrane helix</keyword>
<evidence type="ECO:0000256" key="3">
    <source>
        <dbReference type="ARBA" id="ARBA00008883"/>
    </source>
</evidence>
<name>A0A1J5RUE5_9ZZZZ</name>
<dbReference type="GO" id="GO:0005886">
    <property type="term" value="C:plasma membrane"/>
    <property type="evidence" value="ECO:0007669"/>
    <property type="project" value="UniProtKB-SubCell"/>
</dbReference>
<dbReference type="InterPro" id="IPR050445">
    <property type="entry name" value="Bact_polysacc_biosynth/exp"/>
</dbReference>
<organism evidence="20">
    <name type="scientific">mine drainage metagenome</name>
    <dbReference type="NCBI Taxonomy" id="410659"/>
    <lineage>
        <taxon>unclassified sequences</taxon>
        <taxon>metagenomes</taxon>
        <taxon>ecological metagenomes</taxon>
    </lineage>
</organism>
<evidence type="ECO:0000256" key="8">
    <source>
        <dbReference type="ARBA" id="ARBA00022692"/>
    </source>
</evidence>
<evidence type="ECO:0000256" key="5">
    <source>
        <dbReference type="ARBA" id="ARBA00022475"/>
    </source>
</evidence>
<evidence type="ECO:0000256" key="6">
    <source>
        <dbReference type="ARBA" id="ARBA00022519"/>
    </source>
</evidence>
<gene>
    <name evidence="20" type="primary">ywqD_2</name>
    <name evidence="20" type="ORF">GALL_223820</name>
</gene>
<dbReference type="InterPro" id="IPR005702">
    <property type="entry name" value="Wzc-like_C"/>
</dbReference>
<evidence type="ECO:0000259" key="18">
    <source>
        <dbReference type="Pfam" id="PF02706"/>
    </source>
</evidence>
<keyword evidence="11" id="KW-0067">ATP-binding</keyword>
<dbReference type="EMBL" id="MLJW01000163">
    <property type="protein sequence ID" value="OIQ95607.1"/>
    <property type="molecule type" value="Genomic_DNA"/>
</dbReference>
<dbReference type="PANTHER" id="PTHR32309">
    <property type="entry name" value="TYROSINE-PROTEIN KINASE"/>
    <property type="match status" value="1"/>
</dbReference>
<feature type="domain" description="AAA" evidence="19">
    <location>
        <begin position="274"/>
        <end position="411"/>
    </location>
</feature>
<keyword evidence="13 17" id="KW-0472">Membrane</keyword>
<dbReference type="Pfam" id="PF13614">
    <property type="entry name" value="AAA_31"/>
    <property type="match status" value="1"/>
</dbReference>
<dbReference type="Pfam" id="PF02706">
    <property type="entry name" value="Wzz"/>
    <property type="match status" value="1"/>
</dbReference>
<evidence type="ECO:0000259" key="19">
    <source>
        <dbReference type="Pfam" id="PF13614"/>
    </source>
</evidence>
<evidence type="ECO:0000256" key="4">
    <source>
        <dbReference type="ARBA" id="ARBA00011903"/>
    </source>
</evidence>
<evidence type="ECO:0000256" key="1">
    <source>
        <dbReference type="ARBA" id="ARBA00004429"/>
    </source>
</evidence>
<dbReference type="PANTHER" id="PTHR32309:SF13">
    <property type="entry name" value="FERRIC ENTEROBACTIN TRANSPORT PROTEIN FEPE"/>
    <property type="match status" value="1"/>
</dbReference>
<proteinExistence type="inferred from homology"/>
<dbReference type="GO" id="GO:0004715">
    <property type="term" value="F:non-membrane spanning protein tyrosine kinase activity"/>
    <property type="evidence" value="ECO:0007669"/>
    <property type="project" value="UniProtKB-EC"/>
</dbReference>
<keyword evidence="6" id="KW-0997">Cell inner membrane</keyword>
<dbReference type="InterPro" id="IPR027417">
    <property type="entry name" value="P-loop_NTPase"/>
</dbReference>
<evidence type="ECO:0000256" key="14">
    <source>
        <dbReference type="ARBA" id="ARBA00023137"/>
    </source>
</evidence>
<evidence type="ECO:0000256" key="12">
    <source>
        <dbReference type="ARBA" id="ARBA00022989"/>
    </source>
</evidence>
<comment type="caution">
    <text evidence="20">The sequence shown here is derived from an EMBL/GenBank/DDBJ whole genome shotgun (WGS) entry which is preliminary data.</text>
</comment>
<dbReference type="InterPro" id="IPR003856">
    <property type="entry name" value="LPS_length_determ_N"/>
</dbReference>
<sequence>MPVELDEYVLALRKRWLIIAALALVGAVTGWLYAHSMTPNYRATANVFVSVNGGGTAGELVQGSTFVQNSVESFAKLASMPVVLDPVIEDLQLDTTAKALGRSISANNPLNTVILQISTTDSQPQRAADISNAVARQLAVTVQNLSPRTVAGQSSIELTVVAPAVPPETPFEPNTRFLSVTGLALGLGAGVILALLLTIFDTRVRTAADIERVIHLPALATIVRARQSQQPATTVAHDPSSRRAEGFRRLQANLQYLDVGKPLSSVVVTSAVPGEGKSTTALNLALAVAENGKSVLVIDADLRRPAIALDTGLEAAAGLTTILIGRATLEDVVQPWGEHDGLHVLTSGEIPPNPSQLLDSPAMHRVLDEAVKTYDLVVVDCPPVLPVVDASVLGRHVDGVLLVIGLRQVRRQQVRSALAAITAVGATPLGLVITNAVDDGAGAPYSYRRPDEIRPHRSQPWRRRRPDEIRQNGADADVDAAVSSTAGPEDPRTPISPEPREARASAVQNANAAADAPDADVPAGGDGQNRKKNVASPTA</sequence>
<keyword evidence="8 17" id="KW-0812">Transmembrane</keyword>
<dbReference type="SUPFAM" id="SSF52540">
    <property type="entry name" value="P-loop containing nucleoside triphosphate hydrolases"/>
    <property type="match status" value="1"/>
</dbReference>
<dbReference type="CDD" id="cd05387">
    <property type="entry name" value="BY-kinase"/>
    <property type="match status" value="1"/>
</dbReference>
<dbReference type="AlphaFoldDB" id="A0A1J5RUE5"/>
<dbReference type="InterPro" id="IPR025669">
    <property type="entry name" value="AAA_dom"/>
</dbReference>
<feature type="transmembrane region" description="Helical" evidence="17">
    <location>
        <begin position="16"/>
        <end position="34"/>
    </location>
</feature>
<evidence type="ECO:0000256" key="11">
    <source>
        <dbReference type="ARBA" id="ARBA00022840"/>
    </source>
</evidence>
<evidence type="ECO:0000256" key="16">
    <source>
        <dbReference type="SAM" id="MobiDB-lite"/>
    </source>
</evidence>
<reference evidence="20" key="1">
    <citation type="submission" date="2016-10" db="EMBL/GenBank/DDBJ databases">
        <title>Sequence of Gallionella enrichment culture.</title>
        <authorList>
            <person name="Poehlein A."/>
            <person name="Muehling M."/>
            <person name="Daniel R."/>
        </authorList>
    </citation>
    <scope>NUCLEOTIDE SEQUENCE</scope>
</reference>
<keyword evidence="9" id="KW-0547">Nucleotide-binding</keyword>
<keyword evidence="14" id="KW-0829">Tyrosine-protein kinase</keyword>
<comment type="similarity">
    <text evidence="2">Belongs to the CpsD/CapB family.</text>
</comment>
<dbReference type="EC" id="2.7.10.2" evidence="4"/>
<dbReference type="Gene3D" id="3.40.50.300">
    <property type="entry name" value="P-loop containing nucleotide triphosphate hydrolases"/>
    <property type="match status" value="1"/>
</dbReference>
<keyword evidence="5" id="KW-1003">Cell membrane</keyword>
<accession>A0A1J5RUE5</accession>
<evidence type="ECO:0000256" key="17">
    <source>
        <dbReference type="SAM" id="Phobius"/>
    </source>
</evidence>
<evidence type="ECO:0000313" key="20">
    <source>
        <dbReference type="EMBL" id="OIQ95607.1"/>
    </source>
</evidence>
<protein>
    <recommendedName>
        <fullName evidence="4">non-specific protein-tyrosine kinase</fullName>
        <ecNumber evidence="4">2.7.10.2</ecNumber>
    </recommendedName>
</protein>
<feature type="domain" description="Polysaccharide chain length determinant N-terminal" evidence="18">
    <location>
        <begin position="4"/>
        <end position="90"/>
    </location>
</feature>
<dbReference type="NCBIfam" id="TIGR01007">
    <property type="entry name" value="eps_fam"/>
    <property type="match status" value="1"/>
</dbReference>
<feature type="compositionally biased region" description="Low complexity" evidence="16">
    <location>
        <begin position="506"/>
        <end position="523"/>
    </location>
</feature>
<evidence type="ECO:0000256" key="2">
    <source>
        <dbReference type="ARBA" id="ARBA00007316"/>
    </source>
</evidence>
<keyword evidence="7 20" id="KW-0808">Transferase</keyword>
<dbReference type="GO" id="GO:0005524">
    <property type="term" value="F:ATP binding"/>
    <property type="evidence" value="ECO:0007669"/>
    <property type="project" value="UniProtKB-KW"/>
</dbReference>
<evidence type="ECO:0000256" key="15">
    <source>
        <dbReference type="ARBA" id="ARBA00051245"/>
    </source>
</evidence>